<dbReference type="PANTHER" id="PTHR48100:SF1">
    <property type="entry name" value="HISTIDINE PHOSPHATASE FAMILY PROTEIN-RELATED"/>
    <property type="match status" value="1"/>
</dbReference>
<sequence length="209" mass="23270">MMLYLFRHGKSHANVARLVTGTPADPLTDDGLAQAAAMHRWLKQTDLRAQRFFTSNWLRAQQTAQCLFPDADWAIDFRLGETNAGSVANWPLDTFVEAYPDFHGNNGTCYPDGESHEALNRRVLEWLHELLDTTRMTEHVVVVAHSGPIACLVQHVLGIGMDRFPALLPAHASLTAIEFADDARRRAIVKTFSLTPAETAGPMLNPARR</sequence>
<reference evidence="2 3" key="1">
    <citation type="submission" date="2015-12" db="EMBL/GenBank/DDBJ databases">
        <title>Diversity of Burkholderia near neighbor genomes.</title>
        <authorList>
            <person name="Sahl J."/>
            <person name="Wagner D."/>
            <person name="Keim P."/>
        </authorList>
    </citation>
    <scope>NUCLEOTIDE SEQUENCE [LARGE SCALE GENOMIC DNA]</scope>
    <source>
        <strain evidence="2 3">BDU8</strain>
    </source>
</reference>
<accession>A0A1B4FZJ0</accession>
<dbReference type="GO" id="GO:0016791">
    <property type="term" value="F:phosphatase activity"/>
    <property type="evidence" value="ECO:0007669"/>
    <property type="project" value="TreeGrafter"/>
</dbReference>
<evidence type="ECO:0000313" key="2">
    <source>
        <dbReference type="EMBL" id="AOJ09088.1"/>
    </source>
</evidence>
<dbReference type="GO" id="GO:0005737">
    <property type="term" value="C:cytoplasm"/>
    <property type="evidence" value="ECO:0007669"/>
    <property type="project" value="TreeGrafter"/>
</dbReference>
<proteinExistence type="predicted"/>
<dbReference type="PANTHER" id="PTHR48100">
    <property type="entry name" value="BROAD-SPECIFICITY PHOSPHATASE YOR283W-RELATED"/>
    <property type="match status" value="1"/>
</dbReference>
<protein>
    <recommendedName>
        <fullName evidence="4">Phosphoglycerate mutase</fullName>
    </recommendedName>
</protein>
<gene>
    <name evidence="2" type="ORF">WS71_17045</name>
</gene>
<dbReference type="RefSeq" id="WP_066486969.1">
    <property type="nucleotide sequence ID" value="NZ_CP013389.1"/>
</dbReference>
<evidence type="ECO:0000313" key="3">
    <source>
        <dbReference type="Proteomes" id="UP000067711"/>
    </source>
</evidence>
<dbReference type="AlphaFoldDB" id="A0A1B4FZJ0"/>
<dbReference type="Gene3D" id="3.40.50.1240">
    <property type="entry name" value="Phosphoglycerate mutase-like"/>
    <property type="match status" value="1"/>
</dbReference>
<dbReference type="SUPFAM" id="SSF53254">
    <property type="entry name" value="Phosphoglycerate mutase-like"/>
    <property type="match status" value="1"/>
</dbReference>
<feature type="binding site" evidence="1">
    <location>
        <begin position="7"/>
        <end position="14"/>
    </location>
    <ligand>
        <name>substrate</name>
    </ligand>
</feature>
<dbReference type="SMART" id="SM00855">
    <property type="entry name" value="PGAM"/>
    <property type="match status" value="1"/>
</dbReference>
<dbReference type="InterPro" id="IPR013078">
    <property type="entry name" value="His_Pase_superF_clade-1"/>
</dbReference>
<organism evidence="2 3">
    <name type="scientific">Burkholderia mayonis</name>
    <dbReference type="NCBI Taxonomy" id="1385591"/>
    <lineage>
        <taxon>Bacteria</taxon>
        <taxon>Pseudomonadati</taxon>
        <taxon>Pseudomonadota</taxon>
        <taxon>Betaproteobacteria</taxon>
        <taxon>Burkholderiales</taxon>
        <taxon>Burkholderiaceae</taxon>
        <taxon>Burkholderia</taxon>
        <taxon>pseudomallei group</taxon>
    </lineage>
</organism>
<evidence type="ECO:0000256" key="1">
    <source>
        <dbReference type="PIRSR" id="PIRSR613078-2"/>
    </source>
</evidence>
<dbReference type="InterPro" id="IPR050275">
    <property type="entry name" value="PGM_Phosphatase"/>
</dbReference>
<dbReference type="Pfam" id="PF00300">
    <property type="entry name" value="His_Phos_1"/>
    <property type="match status" value="1"/>
</dbReference>
<dbReference type="InterPro" id="IPR029033">
    <property type="entry name" value="His_PPase_superfam"/>
</dbReference>
<feature type="binding site" evidence="1">
    <location>
        <begin position="20"/>
        <end position="21"/>
    </location>
    <ligand>
        <name>substrate</name>
    </ligand>
</feature>
<dbReference type="EMBL" id="CP013389">
    <property type="protein sequence ID" value="AOJ09088.1"/>
    <property type="molecule type" value="Genomic_DNA"/>
</dbReference>
<feature type="binding site" evidence="1">
    <location>
        <position position="59"/>
    </location>
    <ligand>
        <name>substrate</name>
    </ligand>
</feature>
<dbReference type="CDD" id="cd07067">
    <property type="entry name" value="HP_PGM_like"/>
    <property type="match status" value="1"/>
</dbReference>
<evidence type="ECO:0008006" key="4">
    <source>
        <dbReference type="Google" id="ProtNLM"/>
    </source>
</evidence>
<dbReference type="Proteomes" id="UP000067711">
    <property type="component" value="Chromosome 1"/>
</dbReference>
<name>A0A1B4FZJ0_9BURK</name>